<dbReference type="EMBL" id="JBHSAJ010000030">
    <property type="protein sequence ID" value="MFC3935396.1"/>
    <property type="molecule type" value="Genomic_DNA"/>
</dbReference>
<name>A0ABV8DA68_9BURK</name>
<dbReference type="RefSeq" id="WP_055402973.1">
    <property type="nucleotide sequence ID" value="NZ_JAMXAX010000130.1"/>
</dbReference>
<accession>A0ABV8DA68</accession>
<organism evidence="2 3">
    <name type="scientific">Acidovorax facilis</name>
    <dbReference type="NCBI Taxonomy" id="12917"/>
    <lineage>
        <taxon>Bacteria</taxon>
        <taxon>Pseudomonadati</taxon>
        <taxon>Pseudomonadota</taxon>
        <taxon>Betaproteobacteria</taxon>
        <taxon>Burkholderiales</taxon>
        <taxon>Comamonadaceae</taxon>
        <taxon>Acidovorax</taxon>
    </lineage>
</organism>
<feature type="chain" id="PRO_5045966557" evidence="1">
    <location>
        <begin position="23"/>
        <end position="142"/>
    </location>
</feature>
<evidence type="ECO:0000256" key="1">
    <source>
        <dbReference type="SAM" id="SignalP"/>
    </source>
</evidence>
<dbReference type="Proteomes" id="UP001595693">
    <property type="component" value="Unassembled WGS sequence"/>
</dbReference>
<keyword evidence="3" id="KW-1185">Reference proteome</keyword>
<keyword evidence="1" id="KW-0732">Signal</keyword>
<evidence type="ECO:0000313" key="3">
    <source>
        <dbReference type="Proteomes" id="UP001595693"/>
    </source>
</evidence>
<dbReference type="Pfam" id="PF09912">
    <property type="entry name" value="DUF2141"/>
    <property type="match status" value="1"/>
</dbReference>
<comment type="caution">
    <text evidence="2">The sequence shown here is derived from an EMBL/GenBank/DDBJ whole genome shotgun (WGS) entry which is preliminary data.</text>
</comment>
<gene>
    <name evidence="2" type="ORF">ACFOW3_12270</name>
</gene>
<feature type="signal peptide" evidence="1">
    <location>
        <begin position="1"/>
        <end position="22"/>
    </location>
</feature>
<dbReference type="InterPro" id="IPR018673">
    <property type="entry name" value="DUF2141"/>
</dbReference>
<evidence type="ECO:0000313" key="2">
    <source>
        <dbReference type="EMBL" id="MFC3935396.1"/>
    </source>
</evidence>
<sequence>MKAAHLLAFMLVALLSEHAAFAADLVLEVKSSQASGRVNVALYDSATSFLRKTVASSGGDLKNGVAILSFPNLAPGNYAISAYLDANGNNKLDTNSMGIPSEPYAFSRSAKGRMGPPTFEDAAFAVGSSGTKLTIELSKGRP</sequence>
<protein>
    <submittedName>
        <fullName evidence="2">DUF2141 domain-containing protein</fullName>
    </submittedName>
</protein>
<proteinExistence type="predicted"/>
<reference evidence="3" key="1">
    <citation type="journal article" date="2019" name="Int. J. Syst. Evol. Microbiol.">
        <title>The Global Catalogue of Microorganisms (GCM) 10K type strain sequencing project: providing services to taxonomists for standard genome sequencing and annotation.</title>
        <authorList>
            <consortium name="The Broad Institute Genomics Platform"/>
            <consortium name="The Broad Institute Genome Sequencing Center for Infectious Disease"/>
            <person name="Wu L."/>
            <person name="Ma J."/>
        </authorList>
    </citation>
    <scope>NUCLEOTIDE SEQUENCE [LARGE SCALE GENOMIC DNA]</scope>
    <source>
        <strain evidence="3">CCUG 2113</strain>
    </source>
</reference>